<dbReference type="AlphaFoldDB" id="A0AA39MNI7"/>
<evidence type="ECO:0000313" key="1">
    <source>
        <dbReference type="EMBL" id="KAK0440478.1"/>
    </source>
</evidence>
<proteinExistence type="predicted"/>
<comment type="caution">
    <text evidence="1">The sequence shown here is derived from an EMBL/GenBank/DDBJ whole genome shotgun (WGS) entry which is preliminary data.</text>
</comment>
<accession>A0AA39MNI7</accession>
<dbReference type="RefSeq" id="XP_060323639.1">
    <property type="nucleotide sequence ID" value="XM_060478457.1"/>
</dbReference>
<dbReference type="EMBL" id="JAUEPS010000076">
    <property type="protein sequence ID" value="KAK0440478.1"/>
    <property type="molecule type" value="Genomic_DNA"/>
</dbReference>
<protein>
    <submittedName>
        <fullName evidence="1">Uncharacterized protein</fullName>
    </submittedName>
</protein>
<reference evidence="1" key="1">
    <citation type="submission" date="2023-06" db="EMBL/GenBank/DDBJ databases">
        <authorList>
            <consortium name="Lawrence Berkeley National Laboratory"/>
            <person name="Ahrendt S."/>
            <person name="Sahu N."/>
            <person name="Indic B."/>
            <person name="Wong-Bajracharya J."/>
            <person name="Merenyi Z."/>
            <person name="Ke H.-M."/>
            <person name="Monk M."/>
            <person name="Kocsube S."/>
            <person name="Drula E."/>
            <person name="Lipzen A."/>
            <person name="Balint B."/>
            <person name="Henrissat B."/>
            <person name="Andreopoulos B."/>
            <person name="Martin F.M."/>
            <person name="Harder C.B."/>
            <person name="Rigling D."/>
            <person name="Ford K.L."/>
            <person name="Foster G.D."/>
            <person name="Pangilinan J."/>
            <person name="Papanicolaou A."/>
            <person name="Barry K."/>
            <person name="LaButti K."/>
            <person name="Viragh M."/>
            <person name="Koriabine M."/>
            <person name="Yan M."/>
            <person name="Riley R."/>
            <person name="Champramary S."/>
            <person name="Plett K.L."/>
            <person name="Tsai I.J."/>
            <person name="Slot J."/>
            <person name="Sipos G."/>
            <person name="Plett J."/>
            <person name="Nagy L.G."/>
            <person name="Grigoriev I.V."/>
        </authorList>
    </citation>
    <scope>NUCLEOTIDE SEQUENCE</scope>
    <source>
        <strain evidence="1">CCBAS 213</strain>
    </source>
</reference>
<sequence>MSTDVILASKKLGIYKAICLRMFSITLMASNTEIVQNSDNFSQGSRSIFLPEILAQPHPSLYEPCSSWSLAAQLSSVTKPSPLHPPTGTTSTAVVEGLPTIHRLWRQTGLGHPHQGLDQMDFLVSPVSLPLQGYSQPPTMPMTYDDHLKSNDSSVKESAIDGDYQLVDMVGAASQTTSTSPLGWLDPQDTRARCNQDGLTRSSTLDIANDEDYLLVDPTEVLGYVGAVHEIISSQTLNVDVMPDDIMNTDPIQGLYHWKKRSVPHVSDEACEKAFHALLLSRFNELANRYHGNFPPRDANPHWHLETSEWLVDLYLLLHSMGPRECRLADVICPQPVKMRMVLRNGELDDLANSNGIQGSSFDTCNLKILNAGFLPV</sequence>
<dbReference type="GeneID" id="85362005"/>
<evidence type="ECO:0000313" key="2">
    <source>
        <dbReference type="Proteomes" id="UP001175211"/>
    </source>
</evidence>
<organism evidence="1 2">
    <name type="scientific">Armillaria tabescens</name>
    <name type="common">Ringless honey mushroom</name>
    <name type="synonym">Agaricus tabescens</name>
    <dbReference type="NCBI Taxonomy" id="1929756"/>
    <lineage>
        <taxon>Eukaryota</taxon>
        <taxon>Fungi</taxon>
        <taxon>Dikarya</taxon>
        <taxon>Basidiomycota</taxon>
        <taxon>Agaricomycotina</taxon>
        <taxon>Agaricomycetes</taxon>
        <taxon>Agaricomycetidae</taxon>
        <taxon>Agaricales</taxon>
        <taxon>Marasmiineae</taxon>
        <taxon>Physalacriaceae</taxon>
        <taxon>Desarmillaria</taxon>
    </lineage>
</organism>
<gene>
    <name evidence="1" type="ORF">EV420DRAFT_1650496</name>
</gene>
<dbReference type="Proteomes" id="UP001175211">
    <property type="component" value="Unassembled WGS sequence"/>
</dbReference>
<name>A0AA39MNI7_ARMTA</name>
<keyword evidence="2" id="KW-1185">Reference proteome</keyword>